<dbReference type="EMBL" id="FMWK01000004">
    <property type="protein sequence ID" value="SCZ77784.1"/>
    <property type="molecule type" value="Genomic_DNA"/>
</dbReference>
<dbReference type="InterPro" id="IPR022627">
    <property type="entry name" value="DUF3502"/>
</dbReference>
<dbReference type="Pfam" id="PF12010">
    <property type="entry name" value="DUF3502"/>
    <property type="match status" value="1"/>
</dbReference>
<feature type="domain" description="DUF3502" evidence="2">
    <location>
        <begin position="465"/>
        <end position="532"/>
    </location>
</feature>
<dbReference type="Proteomes" id="UP000199428">
    <property type="component" value="Unassembled WGS sequence"/>
</dbReference>
<proteinExistence type="predicted"/>
<evidence type="ECO:0000313" key="4">
    <source>
        <dbReference type="Proteomes" id="UP000199428"/>
    </source>
</evidence>
<protein>
    <submittedName>
        <fullName evidence="3">Putative aldouronate transport system substrate-binding protein</fullName>
    </submittedName>
</protein>
<dbReference type="SUPFAM" id="SSF53850">
    <property type="entry name" value="Periplasmic binding protein-like II"/>
    <property type="match status" value="1"/>
</dbReference>
<feature type="signal peptide" evidence="1">
    <location>
        <begin position="1"/>
        <end position="26"/>
    </location>
</feature>
<reference evidence="3 4" key="1">
    <citation type="submission" date="2016-10" db="EMBL/GenBank/DDBJ databases">
        <authorList>
            <person name="de Groot N.N."/>
        </authorList>
    </citation>
    <scope>NUCLEOTIDE SEQUENCE [LARGE SCALE GENOMIC DNA]</scope>
    <source>
        <strain evidence="3 4">DSM 10317</strain>
    </source>
</reference>
<evidence type="ECO:0000259" key="2">
    <source>
        <dbReference type="Pfam" id="PF12010"/>
    </source>
</evidence>
<keyword evidence="1" id="KW-0732">Signal</keyword>
<accession>A0A1G5RUK2</accession>
<dbReference type="AlphaFoldDB" id="A0A1G5RUK2"/>
<evidence type="ECO:0000256" key="1">
    <source>
        <dbReference type="SAM" id="SignalP"/>
    </source>
</evidence>
<dbReference type="RefSeq" id="WP_176757599.1">
    <property type="nucleotide sequence ID" value="NZ_FMWK01000004.1"/>
</dbReference>
<evidence type="ECO:0000313" key="3">
    <source>
        <dbReference type="EMBL" id="SCZ77784.1"/>
    </source>
</evidence>
<sequence>MGLRKRFMSTMLIASMAATLFGCGSASSDSATESAQVAEEAKANGADVAQAVIDARKAKAEETGEYQKVIVSFFDWTGAPAGIDRINEAISEHTRETLGLDVELMIIDSAAYSDDIKLMLSSGEQVDLFSTCGPGYMTCVNNGYTLDLEEDDLLATYGAELKNLIRADYLDACRVGGVLYGVPPIKDYAIQTATILVGTEYLEGAGYDVSKFEKDELGYYKATWDDVDEIFAAIHKAFPDKTVFSTQDNLLTQGSCVDNVAGDYYGTLLDPANSLKIENVYESDLFKEWAERAYAWNQAGYISGDAMSDKTGASARIKSGSFMAMMSQSKPAYQNQINGECGRDMTIFDVGEAFMSSSAVSSFPWCINQSTEDPIAAMQVLTALYTDPEVANLVCWGQEGVEYKVNSDTSINWADGVNADNSEYYPNVLWMMPNQYAAHVWEGDPIDVGKQTADFNDNCAVKSKALGFTWDNTDYSAEFTALKNAYEEFSGQVVYGFVDPKTGLKELNDALYAAGLQDYMDAKQAALDEWAAENGIK</sequence>
<name>A0A1G5RUK2_PSEXY</name>
<dbReference type="PROSITE" id="PS51257">
    <property type="entry name" value="PROKAR_LIPOPROTEIN"/>
    <property type="match status" value="1"/>
</dbReference>
<gene>
    <name evidence="3" type="ORF">SAMN02910350_00927</name>
</gene>
<organism evidence="3 4">
    <name type="scientific">Pseudobutyrivibrio xylanivorans</name>
    <dbReference type="NCBI Taxonomy" id="185007"/>
    <lineage>
        <taxon>Bacteria</taxon>
        <taxon>Bacillati</taxon>
        <taxon>Bacillota</taxon>
        <taxon>Clostridia</taxon>
        <taxon>Lachnospirales</taxon>
        <taxon>Lachnospiraceae</taxon>
        <taxon>Pseudobutyrivibrio</taxon>
    </lineage>
</organism>
<dbReference type="Gene3D" id="3.40.190.10">
    <property type="entry name" value="Periplasmic binding protein-like II"/>
    <property type="match status" value="1"/>
</dbReference>
<feature type="chain" id="PRO_5011591195" evidence="1">
    <location>
        <begin position="27"/>
        <end position="537"/>
    </location>
</feature>